<evidence type="ECO:0008006" key="2">
    <source>
        <dbReference type="Google" id="ProtNLM"/>
    </source>
</evidence>
<proteinExistence type="predicted"/>
<reference evidence="1" key="1">
    <citation type="submission" date="2018-05" db="EMBL/GenBank/DDBJ databases">
        <authorList>
            <person name="Lanie J.A."/>
            <person name="Ng W.-L."/>
            <person name="Kazmierczak K.M."/>
            <person name="Andrzejewski T.M."/>
            <person name="Davidsen T.M."/>
            <person name="Wayne K.J."/>
            <person name="Tettelin H."/>
            <person name="Glass J.I."/>
            <person name="Rusch D."/>
            <person name="Podicherti R."/>
            <person name="Tsui H.-C.T."/>
            <person name="Winkler M.E."/>
        </authorList>
    </citation>
    <scope>NUCLEOTIDE SEQUENCE</scope>
</reference>
<evidence type="ECO:0000313" key="1">
    <source>
        <dbReference type="EMBL" id="SVC27009.1"/>
    </source>
</evidence>
<dbReference type="AlphaFoldDB" id="A0A382KRT7"/>
<name>A0A382KRT7_9ZZZZ</name>
<dbReference type="SUPFAM" id="SSF54523">
    <property type="entry name" value="Pili subunits"/>
    <property type="match status" value="1"/>
</dbReference>
<dbReference type="PANTHER" id="PTHR30093:SF2">
    <property type="entry name" value="TYPE II SECRETION SYSTEM PROTEIN H"/>
    <property type="match status" value="1"/>
</dbReference>
<dbReference type="EMBL" id="UINC01082332">
    <property type="protein sequence ID" value="SVC27009.1"/>
    <property type="molecule type" value="Genomic_DNA"/>
</dbReference>
<dbReference type="Gene3D" id="3.30.700.10">
    <property type="entry name" value="Glycoprotein, Type 4 Pilin"/>
    <property type="match status" value="1"/>
</dbReference>
<dbReference type="PANTHER" id="PTHR30093">
    <property type="entry name" value="GENERAL SECRETION PATHWAY PROTEIN G"/>
    <property type="match status" value="1"/>
</dbReference>
<gene>
    <name evidence="1" type="ORF">METZ01_LOCUS279863</name>
</gene>
<dbReference type="InterPro" id="IPR012902">
    <property type="entry name" value="N_methyl_site"/>
</dbReference>
<dbReference type="Pfam" id="PF07963">
    <property type="entry name" value="N_methyl"/>
    <property type="match status" value="1"/>
</dbReference>
<organism evidence="1">
    <name type="scientific">marine metagenome</name>
    <dbReference type="NCBI Taxonomy" id="408172"/>
    <lineage>
        <taxon>unclassified sequences</taxon>
        <taxon>metagenomes</taxon>
        <taxon>ecological metagenomes</taxon>
    </lineage>
</organism>
<protein>
    <recommendedName>
        <fullName evidence="2">Prepilin-type N-terminal cleavage/methylation domain-containing protein</fullName>
    </recommendedName>
</protein>
<sequence>MKLNKKRTSGFTLIELLVVIAIIAILAALLLPALAKAKSQAHQSICLNNFKQLGIMMVLYADDNEDRVVHNGNGQLRLTWVGGVFSSRPEDAGKPEMLIDKNLSLFGQYIKTTGIYRCPSDKTTITVRDPITRRMTPKPRLRSYSLNSFVGWNTNTRGAGEPAYRNQPDQRYQSYLKMSDSAKGPSEVFTFIEVHPVSLCRPFFGHHMNQSFYHVPAGYHNGAAALGYIDGGARVHKWMDTQTKRLLTRTGEAHWGNHTHGNSRNKDVIWLQERATVIKGRRR</sequence>
<dbReference type="InterPro" id="IPR045584">
    <property type="entry name" value="Pilin-like"/>
</dbReference>
<accession>A0A382KRT7</accession>
<dbReference type="PROSITE" id="PS00409">
    <property type="entry name" value="PROKAR_NTER_METHYL"/>
    <property type="match status" value="1"/>
</dbReference>
<dbReference type="NCBIfam" id="TIGR02532">
    <property type="entry name" value="IV_pilin_GFxxxE"/>
    <property type="match status" value="1"/>
</dbReference>